<evidence type="ECO:0000256" key="1">
    <source>
        <dbReference type="ARBA" id="ARBA00004479"/>
    </source>
</evidence>
<evidence type="ECO:0000256" key="8">
    <source>
        <dbReference type="ARBA" id="ARBA00023157"/>
    </source>
</evidence>
<sequence>ISSRSRSRVATGTSCPRFCIWPHSSRPKSPGSLQEHPEYQLRVQDSVTVQEGLCVHVRCSFSYPLYWWDSNKTPYIYWLQGGDTPNNRRPVATNNPQRPVKAESQGRFFLTGDPWAKDCSLRIRDARRSDEGVYYFRVERGEEVKYTYTDTPLTLRVTALTQDPDIHIPEPLKSGWPAQLTCSLLGSCEGGRPLTFSWAGAALDSLDPETLHSSVLTFTPRPQDHGTNLTCQVQLPGAQATLERTIWLNVSYAPHDLTIGIFFSNDTALRILENTSSLVIGEGQALRLLCAVAGNPPAELSWFRGSPALNATPIGLTHTLELPQVRAEEEGVLTCQAQNSLGSQHVSLHLSVVDPPRLLSPSCSWEGEGLRCTCSSRARQAPTLRWRLGEGLLEGNHSNASVTITSSSAEPWANSSLSLTGPLGSDLILSCEALNAYGAQSATVLVLLSGKPLSLAEAAPAAMGGAGASALLCLCSCLLFRLVKARRKQASGGQEAMDDEDPVMGTVAWGSRKKPCPDSAPDQATPAGDGPLPGEQQELHYASFSFLGMQMREPQDQETTSTTEYSEIRASK</sequence>
<evidence type="ECO:0000256" key="4">
    <source>
        <dbReference type="ARBA" id="ARBA00022734"/>
    </source>
</evidence>
<comment type="subcellular location">
    <subcellularLocation>
        <location evidence="1">Membrane</location>
        <topology evidence="1">Single-pass type I membrane protein</topology>
    </subcellularLocation>
</comment>
<protein>
    <recommendedName>
        <fullName evidence="14">Ig-like domain-containing protein</fullName>
    </recommendedName>
</protein>
<keyword evidence="5" id="KW-0130">Cell adhesion</keyword>
<evidence type="ECO:0000256" key="2">
    <source>
        <dbReference type="ARBA" id="ARBA00022692"/>
    </source>
</evidence>
<dbReference type="SUPFAM" id="SSF48726">
    <property type="entry name" value="Immunoglobulin"/>
    <property type="match status" value="4"/>
</dbReference>
<evidence type="ECO:0000256" key="3">
    <source>
        <dbReference type="ARBA" id="ARBA00022729"/>
    </source>
</evidence>
<feature type="domain" description="Ig-like" evidence="14">
    <location>
        <begin position="164"/>
        <end position="243"/>
    </location>
</feature>
<dbReference type="InterPro" id="IPR051036">
    <property type="entry name" value="SIGLEC"/>
</dbReference>
<keyword evidence="2 13" id="KW-0812">Transmembrane</keyword>
<dbReference type="GO" id="GO:0005886">
    <property type="term" value="C:plasma membrane"/>
    <property type="evidence" value="ECO:0007669"/>
    <property type="project" value="TreeGrafter"/>
</dbReference>
<keyword evidence="6 13" id="KW-1133">Transmembrane helix</keyword>
<comment type="similarity">
    <text evidence="11">Belongs to the immunoglobulin superfamily. SIGLEC (sialic acid binding Ig-like lectin) family.</text>
</comment>
<evidence type="ECO:0000256" key="10">
    <source>
        <dbReference type="ARBA" id="ARBA00023319"/>
    </source>
</evidence>
<dbReference type="InterPro" id="IPR013098">
    <property type="entry name" value="Ig_I-set"/>
</dbReference>
<dbReference type="Proteomes" id="UP000472268">
    <property type="component" value="Chromosome 16"/>
</dbReference>
<dbReference type="AlphaFoldDB" id="A0A673TWD4"/>
<dbReference type="InterPro" id="IPR003599">
    <property type="entry name" value="Ig_sub"/>
</dbReference>
<dbReference type="Ensembl" id="ENSSSUT00005018494.1">
    <property type="protein sequence ID" value="ENSSSUP00005016228.1"/>
    <property type="gene ID" value="ENSSSUG00005010340.1"/>
</dbReference>
<organism evidence="15 16">
    <name type="scientific">Suricata suricatta</name>
    <name type="common">Meerkat</name>
    <dbReference type="NCBI Taxonomy" id="37032"/>
    <lineage>
        <taxon>Eukaryota</taxon>
        <taxon>Metazoa</taxon>
        <taxon>Chordata</taxon>
        <taxon>Craniata</taxon>
        <taxon>Vertebrata</taxon>
        <taxon>Euteleostomi</taxon>
        <taxon>Mammalia</taxon>
        <taxon>Eutheria</taxon>
        <taxon>Laurasiatheria</taxon>
        <taxon>Carnivora</taxon>
        <taxon>Feliformia</taxon>
        <taxon>Herpestidae</taxon>
        <taxon>Suricata</taxon>
    </lineage>
</organism>
<evidence type="ECO:0000256" key="11">
    <source>
        <dbReference type="ARBA" id="ARBA00038361"/>
    </source>
</evidence>
<dbReference type="GO" id="GO:0030246">
    <property type="term" value="F:carbohydrate binding"/>
    <property type="evidence" value="ECO:0007669"/>
    <property type="project" value="UniProtKB-KW"/>
</dbReference>
<feature type="domain" description="Ig-like" evidence="14">
    <location>
        <begin position="254"/>
        <end position="351"/>
    </location>
</feature>
<keyword evidence="16" id="KW-1185">Reference proteome</keyword>
<dbReference type="Gene3D" id="2.60.40.10">
    <property type="entry name" value="Immunoglobulins"/>
    <property type="match status" value="3"/>
</dbReference>
<evidence type="ECO:0000256" key="13">
    <source>
        <dbReference type="SAM" id="Phobius"/>
    </source>
</evidence>
<dbReference type="GO" id="GO:0007155">
    <property type="term" value="P:cell adhesion"/>
    <property type="evidence" value="ECO:0007669"/>
    <property type="project" value="UniProtKB-KW"/>
</dbReference>
<keyword evidence="10" id="KW-0393">Immunoglobulin domain</keyword>
<reference evidence="15" key="2">
    <citation type="submission" date="2025-08" db="UniProtKB">
        <authorList>
            <consortium name="Ensembl"/>
        </authorList>
    </citation>
    <scope>IDENTIFICATION</scope>
</reference>
<dbReference type="SMART" id="SM00408">
    <property type="entry name" value="IGc2"/>
    <property type="match status" value="1"/>
</dbReference>
<feature type="region of interest" description="Disordered" evidence="12">
    <location>
        <begin position="507"/>
        <end position="572"/>
    </location>
</feature>
<evidence type="ECO:0000256" key="6">
    <source>
        <dbReference type="ARBA" id="ARBA00022989"/>
    </source>
</evidence>
<feature type="transmembrane region" description="Helical" evidence="13">
    <location>
        <begin position="461"/>
        <end position="483"/>
    </location>
</feature>
<proteinExistence type="inferred from homology"/>
<keyword evidence="3" id="KW-0732">Signal</keyword>
<name>A0A673TWD4_SURSU</name>
<dbReference type="SMART" id="SM00409">
    <property type="entry name" value="IG"/>
    <property type="match status" value="2"/>
</dbReference>
<evidence type="ECO:0000256" key="9">
    <source>
        <dbReference type="ARBA" id="ARBA00023180"/>
    </source>
</evidence>
<gene>
    <name evidence="15" type="primary">SIGLEC5</name>
</gene>
<dbReference type="InterPro" id="IPR003598">
    <property type="entry name" value="Ig_sub2"/>
</dbReference>
<evidence type="ECO:0000256" key="12">
    <source>
        <dbReference type="SAM" id="MobiDB-lite"/>
    </source>
</evidence>
<dbReference type="PANTHER" id="PTHR12035">
    <property type="entry name" value="SIALIC ACID BINDING IMMUNOGLOBULIN-LIKE LECTIN"/>
    <property type="match status" value="1"/>
</dbReference>
<accession>A0A673TWD4</accession>
<dbReference type="InterPro" id="IPR036179">
    <property type="entry name" value="Ig-like_dom_sf"/>
</dbReference>
<dbReference type="FunFam" id="2.60.40.10:FF:000829">
    <property type="entry name" value="Sialic acid-binding Ig-like lectin 8"/>
    <property type="match status" value="1"/>
</dbReference>
<evidence type="ECO:0000259" key="14">
    <source>
        <dbReference type="PROSITE" id="PS50835"/>
    </source>
</evidence>
<feature type="domain" description="Ig-like" evidence="14">
    <location>
        <begin position="37"/>
        <end position="147"/>
    </location>
</feature>
<dbReference type="GO" id="GO:0033691">
    <property type="term" value="F:sialic acid binding"/>
    <property type="evidence" value="ECO:0007669"/>
    <property type="project" value="TreeGrafter"/>
</dbReference>
<reference evidence="15 16" key="1">
    <citation type="submission" date="2019-05" db="EMBL/GenBank/DDBJ databases">
        <title>A Chromosome-scale Meerkat (S. suricatta) Genome Assembly.</title>
        <authorList>
            <person name="Dudchenko O."/>
            <person name="Lieberman Aiden E."/>
            <person name="Tung J."/>
            <person name="Barreiro L.B."/>
            <person name="Clutton-Brock T.H."/>
        </authorList>
    </citation>
    <scope>NUCLEOTIDE SEQUENCE [LARGE SCALE GENOMIC DNA]</scope>
</reference>
<evidence type="ECO:0000313" key="15">
    <source>
        <dbReference type="Ensembl" id="ENSSSUP00005016228.1"/>
    </source>
</evidence>
<dbReference type="Pfam" id="PF07679">
    <property type="entry name" value="I-set"/>
    <property type="match status" value="1"/>
</dbReference>
<evidence type="ECO:0000313" key="16">
    <source>
        <dbReference type="Proteomes" id="UP000472268"/>
    </source>
</evidence>
<dbReference type="Pfam" id="PF07686">
    <property type="entry name" value="V-set"/>
    <property type="match status" value="1"/>
</dbReference>
<dbReference type="InterPro" id="IPR013106">
    <property type="entry name" value="Ig_V-set"/>
</dbReference>
<reference evidence="15" key="3">
    <citation type="submission" date="2025-09" db="UniProtKB">
        <authorList>
            <consortium name="Ensembl"/>
        </authorList>
    </citation>
    <scope>IDENTIFICATION</scope>
</reference>
<keyword evidence="7 13" id="KW-0472">Membrane</keyword>
<evidence type="ECO:0000256" key="7">
    <source>
        <dbReference type="ARBA" id="ARBA00023136"/>
    </source>
</evidence>
<keyword evidence="9" id="KW-0325">Glycoprotein</keyword>
<dbReference type="InterPro" id="IPR007110">
    <property type="entry name" value="Ig-like_dom"/>
</dbReference>
<dbReference type="InterPro" id="IPR013783">
    <property type="entry name" value="Ig-like_fold"/>
</dbReference>
<evidence type="ECO:0000256" key="5">
    <source>
        <dbReference type="ARBA" id="ARBA00022889"/>
    </source>
</evidence>
<dbReference type="PANTHER" id="PTHR12035:SF125">
    <property type="entry name" value="SIALIC ACID-BINDING IG-LIKE LECTIN 5"/>
    <property type="match status" value="1"/>
</dbReference>
<keyword evidence="8" id="KW-1015">Disulfide bond</keyword>
<dbReference type="PROSITE" id="PS50835">
    <property type="entry name" value="IG_LIKE"/>
    <property type="match status" value="3"/>
</dbReference>
<keyword evidence="4" id="KW-0430">Lectin</keyword>